<dbReference type="EMBL" id="KN817539">
    <property type="protein sequence ID" value="KJA24096.1"/>
    <property type="molecule type" value="Genomic_DNA"/>
</dbReference>
<dbReference type="PANTHER" id="PTHR39472:SF1">
    <property type="entry name" value="EXPRESSED PROTEIN"/>
    <property type="match status" value="1"/>
</dbReference>
<dbReference type="STRING" id="945553.A0A0D2P5Y8"/>
<protein>
    <submittedName>
        <fullName evidence="2">Uncharacterized protein</fullName>
    </submittedName>
</protein>
<dbReference type="Proteomes" id="UP000054270">
    <property type="component" value="Unassembled WGS sequence"/>
</dbReference>
<dbReference type="OMA" id="IHSQTGF"/>
<reference evidence="3" key="1">
    <citation type="submission" date="2014-04" db="EMBL/GenBank/DDBJ databases">
        <title>Evolutionary Origins and Diversification of the Mycorrhizal Mutualists.</title>
        <authorList>
            <consortium name="DOE Joint Genome Institute"/>
            <consortium name="Mycorrhizal Genomics Consortium"/>
            <person name="Kohler A."/>
            <person name="Kuo A."/>
            <person name="Nagy L.G."/>
            <person name="Floudas D."/>
            <person name="Copeland A."/>
            <person name="Barry K.W."/>
            <person name="Cichocki N."/>
            <person name="Veneault-Fourrey C."/>
            <person name="LaButti K."/>
            <person name="Lindquist E.A."/>
            <person name="Lipzen A."/>
            <person name="Lundell T."/>
            <person name="Morin E."/>
            <person name="Murat C."/>
            <person name="Riley R."/>
            <person name="Ohm R."/>
            <person name="Sun H."/>
            <person name="Tunlid A."/>
            <person name="Henrissat B."/>
            <person name="Grigoriev I.V."/>
            <person name="Hibbett D.S."/>
            <person name="Martin F."/>
        </authorList>
    </citation>
    <scope>NUCLEOTIDE SEQUENCE [LARGE SCALE GENOMIC DNA]</scope>
    <source>
        <strain evidence="3">FD-334 SS-4</strain>
    </source>
</reference>
<proteinExistence type="predicted"/>
<organism evidence="2 3">
    <name type="scientific">Hypholoma sublateritium (strain FD-334 SS-4)</name>
    <dbReference type="NCBI Taxonomy" id="945553"/>
    <lineage>
        <taxon>Eukaryota</taxon>
        <taxon>Fungi</taxon>
        <taxon>Dikarya</taxon>
        <taxon>Basidiomycota</taxon>
        <taxon>Agaricomycotina</taxon>
        <taxon>Agaricomycetes</taxon>
        <taxon>Agaricomycetidae</taxon>
        <taxon>Agaricales</taxon>
        <taxon>Agaricineae</taxon>
        <taxon>Strophariaceae</taxon>
        <taxon>Hypholoma</taxon>
    </lineage>
</organism>
<evidence type="ECO:0000313" key="3">
    <source>
        <dbReference type="Proteomes" id="UP000054270"/>
    </source>
</evidence>
<dbReference type="PANTHER" id="PTHR39472">
    <property type="entry name" value="EXPRESSED PROTEIN"/>
    <property type="match status" value="1"/>
</dbReference>
<keyword evidence="1" id="KW-0175">Coiled coil</keyword>
<dbReference type="AlphaFoldDB" id="A0A0D2P5Y8"/>
<name>A0A0D2P5Y8_HYPSF</name>
<evidence type="ECO:0000313" key="2">
    <source>
        <dbReference type="EMBL" id="KJA24096.1"/>
    </source>
</evidence>
<feature type="coiled-coil region" evidence="1">
    <location>
        <begin position="81"/>
        <end position="112"/>
    </location>
</feature>
<dbReference type="OrthoDB" id="21214at2759"/>
<evidence type="ECO:0000256" key="1">
    <source>
        <dbReference type="SAM" id="Coils"/>
    </source>
</evidence>
<accession>A0A0D2P5Y8</accession>
<keyword evidence="3" id="KW-1185">Reference proteome</keyword>
<gene>
    <name evidence="2" type="ORF">HYPSUDRAFT_1078719</name>
</gene>
<sequence length="275" mass="30766">MAIIEGGGSGEPDLTHLWAIITELGEQLSQNRSLSVSLYSQAGKIKHHAINSQTGFVLRRFNQDKTQEEYDAEVEHMNTTMAQENQTLQHDNKQLNALIKEYEQTLETLMSSFRNRAKDVQERELTLIRAYEAQLLARAEEDAQRGLDASTASAHSLAQVSHLLRQLLRAQSGEDAEAPVTRTDDAEDREPWVAAATAAADYALEREVELARLESENEELRIMAGLLPPRVKKEHTGSGEVFRPMFDPPLAVRLPSMSMQKAPSVAIPREKLNLL</sequence>